<dbReference type="GeneID" id="95615455"/>
<keyword evidence="2" id="KW-0547">Nucleotide-binding</keyword>
<protein>
    <recommendedName>
        <fullName evidence="6">Aminoacyl-transfer RNA synthetases class-II family profile domain-containing protein</fullName>
    </recommendedName>
</protein>
<evidence type="ECO:0000259" key="6">
    <source>
        <dbReference type="PROSITE" id="PS50862"/>
    </source>
</evidence>
<evidence type="ECO:0000313" key="8">
    <source>
        <dbReference type="Proteomes" id="UP000325563"/>
    </source>
</evidence>
<evidence type="ECO:0000256" key="3">
    <source>
        <dbReference type="ARBA" id="ARBA00022840"/>
    </source>
</evidence>
<evidence type="ECO:0000256" key="4">
    <source>
        <dbReference type="ARBA" id="ARBA00022917"/>
    </source>
</evidence>
<evidence type="ECO:0000313" key="7">
    <source>
        <dbReference type="EMBL" id="QEV49338.1"/>
    </source>
</evidence>
<feature type="domain" description="Aminoacyl-transfer RNA synthetases class-II family profile" evidence="6">
    <location>
        <begin position="45"/>
        <end position="270"/>
    </location>
</feature>
<organism evidence="7 8">
    <name type="scientific">Streptomyces vinaceus</name>
    <dbReference type="NCBI Taxonomy" id="1960"/>
    <lineage>
        <taxon>Bacteria</taxon>
        <taxon>Bacillati</taxon>
        <taxon>Actinomycetota</taxon>
        <taxon>Actinomycetes</taxon>
        <taxon>Kitasatosporales</taxon>
        <taxon>Streptomycetaceae</taxon>
        <taxon>Streptomyces</taxon>
    </lineage>
</organism>
<keyword evidence="1" id="KW-0436">Ligase</keyword>
<sequence>MPDERAPAVLTPEVADARCDPGLPPAGPHTGRPHPVAALVDRIGDLFVPLGFDVVDLPLLESARDNFDVLGYPQDHPTRTRLSFFPAPDLVLRTHATSGGPQAMRAAAPGPLRTLLVGTCFRNELSSPYSGSQFTQIDGLVVQPGAGLPDLMGLFDRLVSGLFGHGHPWRVRRGDYPFASPGFAVDVACPRCVPGCDECEGRGRIEIGAGGLLRDEVLTAGGYDPHEVVGLSFGCSVERLLRLTHGLTDIRELLVNDVRLLEQFDHAGLPAGPPQKGTDRP</sequence>
<keyword evidence="5" id="KW-0030">Aminoacyl-tRNA synthetase</keyword>
<dbReference type="InterPro" id="IPR006195">
    <property type="entry name" value="aa-tRNA-synth_II"/>
</dbReference>
<gene>
    <name evidence="7" type="ORF">CP980_33515</name>
</gene>
<dbReference type="GO" id="GO:0005524">
    <property type="term" value="F:ATP binding"/>
    <property type="evidence" value="ECO:0007669"/>
    <property type="project" value="UniProtKB-KW"/>
</dbReference>
<dbReference type="GO" id="GO:0000049">
    <property type="term" value="F:tRNA binding"/>
    <property type="evidence" value="ECO:0007669"/>
    <property type="project" value="InterPro"/>
</dbReference>
<reference evidence="7 8" key="1">
    <citation type="submission" date="2017-09" db="EMBL/GenBank/DDBJ databases">
        <authorList>
            <person name="Lee N."/>
            <person name="Cho B.-K."/>
        </authorList>
    </citation>
    <scope>NUCLEOTIDE SEQUENCE [LARGE SCALE GENOMIC DNA]</scope>
    <source>
        <strain evidence="7 8">ATCC 27476</strain>
    </source>
</reference>
<dbReference type="Pfam" id="PF01409">
    <property type="entry name" value="tRNA-synt_2d"/>
    <property type="match status" value="1"/>
</dbReference>
<evidence type="ECO:0000256" key="5">
    <source>
        <dbReference type="ARBA" id="ARBA00023146"/>
    </source>
</evidence>
<dbReference type="GO" id="GO:0006412">
    <property type="term" value="P:translation"/>
    <property type="evidence" value="ECO:0007669"/>
    <property type="project" value="UniProtKB-KW"/>
</dbReference>
<dbReference type="Gene3D" id="3.30.930.10">
    <property type="entry name" value="Bira Bifunctional Protein, Domain 2"/>
    <property type="match status" value="1"/>
</dbReference>
<dbReference type="GO" id="GO:0043039">
    <property type="term" value="P:tRNA aminoacylation"/>
    <property type="evidence" value="ECO:0007669"/>
    <property type="project" value="InterPro"/>
</dbReference>
<evidence type="ECO:0000256" key="2">
    <source>
        <dbReference type="ARBA" id="ARBA00022741"/>
    </source>
</evidence>
<dbReference type="PROSITE" id="PS50862">
    <property type="entry name" value="AA_TRNA_LIGASE_II"/>
    <property type="match status" value="1"/>
</dbReference>
<name>A0A5J6JPD5_STRVI</name>
<accession>A0A5J6JPD5</accession>
<keyword evidence="8" id="KW-1185">Reference proteome</keyword>
<dbReference type="InterPro" id="IPR045864">
    <property type="entry name" value="aa-tRNA-synth_II/BPL/LPL"/>
</dbReference>
<evidence type="ECO:0000256" key="1">
    <source>
        <dbReference type="ARBA" id="ARBA00022598"/>
    </source>
</evidence>
<proteinExistence type="predicted"/>
<dbReference type="AlphaFoldDB" id="A0A5J6JPD5"/>
<keyword evidence="3" id="KW-0067">ATP-binding</keyword>
<dbReference type="KEGG" id="svn:CP980_33515"/>
<keyword evidence="4" id="KW-0648">Protein biosynthesis</keyword>
<dbReference type="EMBL" id="CP023692">
    <property type="protein sequence ID" value="QEV49338.1"/>
    <property type="molecule type" value="Genomic_DNA"/>
</dbReference>
<dbReference type="GO" id="GO:0004812">
    <property type="term" value="F:aminoacyl-tRNA ligase activity"/>
    <property type="evidence" value="ECO:0007669"/>
    <property type="project" value="UniProtKB-KW"/>
</dbReference>
<dbReference type="Proteomes" id="UP000325563">
    <property type="component" value="Chromosome"/>
</dbReference>
<dbReference type="InterPro" id="IPR002319">
    <property type="entry name" value="Phenylalanyl-tRNA_Synthase"/>
</dbReference>
<dbReference type="RefSeq" id="WP_132760774.1">
    <property type="nucleotide sequence ID" value="NZ_BNBW01000006.1"/>
</dbReference>
<dbReference type="SUPFAM" id="SSF55681">
    <property type="entry name" value="Class II aaRS and biotin synthetases"/>
    <property type="match status" value="1"/>
</dbReference>